<organism evidence="4 5">
    <name type="scientific">Diatraea saccharalis</name>
    <name type="common">sugarcane borer</name>
    <dbReference type="NCBI Taxonomy" id="40085"/>
    <lineage>
        <taxon>Eukaryota</taxon>
        <taxon>Metazoa</taxon>
        <taxon>Ecdysozoa</taxon>
        <taxon>Arthropoda</taxon>
        <taxon>Hexapoda</taxon>
        <taxon>Insecta</taxon>
        <taxon>Pterygota</taxon>
        <taxon>Neoptera</taxon>
        <taxon>Endopterygota</taxon>
        <taxon>Lepidoptera</taxon>
        <taxon>Glossata</taxon>
        <taxon>Ditrysia</taxon>
        <taxon>Pyraloidea</taxon>
        <taxon>Crambidae</taxon>
        <taxon>Crambinae</taxon>
        <taxon>Diatraea</taxon>
    </lineage>
</organism>
<sequence>MSVLYASENTVHSITKDGLTADVYSDPKMAKITDVSVDTRENKLYVSFKEAGKLIEVNSTKNDIVITNVGEPGKVAVDWITGNVYFVDATVGESYIRVCNVLKKRCARLQKLPFNCRVAALVVDPAAKRMFYCETRSGRSVVWSASLSGQYTMDLAAPGDCTGLAADSFSKRLYVAEKKPPRIISMDYNGEDQHESVQRDDVQDQCRDYECVNVCVMDKHGPICLCDDGQPANNGQCPLLEKGQLPLFNGWTYEQYRRAHNVMASMVSIIVVLLLLYLGVFIYYQYKRGRCTRPINYMEVRFQNRGEEASAAASPVDDNTEEE</sequence>
<reference evidence="4" key="1">
    <citation type="submission" date="2021-12" db="EMBL/GenBank/DDBJ databases">
        <authorList>
            <person name="King R."/>
        </authorList>
    </citation>
    <scope>NUCLEOTIDE SEQUENCE</scope>
</reference>
<evidence type="ECO:0000256" key="2">
    <source>
        <dbReference type="ARBA" id="ARBA00022737"/>
    </source>
</evidence>
<dbReference type="PANTHER" id="PTHR46513:SF13">
    <property type="entry name" value="EGF-LIKE DOMAIN-CONTAINING PROTEIN"/>
    <property type="match status" value="1"/>
</dbReference>
<evidence type="ECO:0008006" key="6">
    <source>
        <dbReference type="Google" id="ProtNLM"/>
    </source>
</evidence>
<dbReference type="GO" id="GO:0042813">
    <property type="term" value="F:Wnt receptor activity"/>
    <property type="evidence" value="ECO:0007669"/>
    <property type="project" value="TreeGrafter"/>
</dbReference>
<gene>
    <name evidence="4" type="ORF">DIATSA_LOCUS10394</name>
</gene>
<dbReference type="InterPro" id="IPR050778">
    <property type="entry name" value="Cueball_EGF_LRP_Nidogen"/>
</dbReference>
<evidence type="ECO:0000313" key="4">
    <source>
        <dbReference type="EMBL" id="CAG9792908.1"/>
    </source>
</evidence>
<keyword evidence="2" id="KW-0677">Repeat</keyword>
<feature type="transmembrane region" description="Helical" evidence="3">
    <location>
        <begin position="262"/>
        <end position="284"/>
    </location>
</feature>
<evidence type="ECO:0000256" key="1">
    <source>
        <dbReference type="ARBA" id="ARBA00022536"/>
    </source>
</evidence>
<keyword evidence="3" id="KW-0812">Transmembrane</keyword>
<dbReference type="AlphaFoldDB" id="A0A9N9RAP6"/>
<dbReference type="Proteomes" id="UP001153714">
    <property type="component" value="Chromosome 5"/>
</dbReference>
<name>A0A9N9RAP6_9NEOP</name>
<dbReference type="GO" id="GO:0017147">
    <property type="term" value="F:Wnt-protein binding"/>
    <property type="evidence" value="ECO:0007669"/>
    <property type="project" value="TreeGrafter"/>
</dbReference>
<keyword evidence="3" id="KW-0472">Membrane</keyword>
<dbReference type="EMBL" id="OU893336">
    <property type="protein sequence ID" value="CAG9792908.1"/>
    <property type="molecule type" value="Genomic_DNA"/>
</dbReference>
<keyword evidence="1" id="KW-0245">EGF-like domain</keyword>
<accession>A0A9N9RAP6</accession>
<dbReference type="PANTHER" id="PTHR46513">
    <property type="entry name" value="VITELLOGENIN RECEPTOR-LIKE PROTEIN-RELATED-RELATED"/>
    <property type="match status" value="1"/>
</dbReference>
<protein>
    <recommendedName>
        <fullName evidence="6">Vitellogenin receptor</fullName>
    </recommendedName>
</protein>
<proteinExistence type="predicted"/>
<dbReference type="OrthoDB" id="8831087at2759"/>
<dbReference type="SMART" id="SM00135">
    <property type="entry name" value="LY"/>
    <property type="match status" value="3"/>
</dbReference>
<dbReference type="GO" id="GO:0060070">
    <property type="term" value="P:canonical Wnt signaling pathway"/>
    <property type="evidence" value="ECO:0007669"/>
    <property type="project" value="TreeGrafter"/>
</dbReference>
<dbReference type="SUPFAM" id="SSF63825">
    <property type="entry name" value="YWTD domain"/>
    <property type="match status" value="1"/>
</dbReference>
<dbReference type="InterPro" id="IPR011042">
    <property type="entry name" value="6-blade_b-propeller_TolB-like"/>
</dbReference>
<keyword evidence="3" id="KW-1133">Transmembrane helix</keyword>
<evidence type="ECO:0000313" key="5">
    <source>
        <dbReference type="Proteomes" id="UP001153714"/>
    </source>
</evidence>
<keyword evidence="5" id="KW-1185">Reference proteome</keyword>
<reference evidence="4" key="2">
    <citation type="submission" date="2022-10" db="EMBL/GenBank/DDBJ databases">
        <authorList>
            <consortium name="ENA_rothamsted_submissions"/>
            <consortium name="culmorum"/>
            <person name="King R."/>
        </authorList>
    </citation>
    <scope>NUCLEOTIDE SEQUENCE</scope>
</reference>
<dbReference type="InterPro" id="IPR000033">
    <property type="entry name" value="LDLR_classB_rpt"/>
</dbReference>
<dbReference type="GO" id="GO:0005886">
    <property type="term" value="C:plasma membrane"/>
    <property type="evidence" value="ECO:0007669"/>
    <property type="project" value="TreeGrafter"/>
</dbReference>
<dbReference type="Gene3D" id="2.120.10.30">
    <property type="entry name" value="TolB, C-terminal domain"/>
    <property type="match status" value="1"/>
</dbReference>
<evidence type="ECO:0000256" key="3">
    <source>
        <dbReference type="SAM" id="Phobius"/>
    </source>
</evidence>